<dbReference type="RefSeq" id="WP_097114535.1">
    <property type="nucleotide sequence ID" value="NZ_CP083931.1"/>
</dbReference>
<dbReference type="InterPro" id="IPR007456">
    <property type="entry name" value="Smg"/>
</dbReference>
<evidence type="ECO:0000313" key="2">
    <source>
        <dbReference type="EMBL" id="SOD69060.1"/>
    </source>
</evidence>
<dbReference type="PANTHER" id="PTHR38692">
    <property type="entry name" value="PROTEIN SMG"/>
    <property type="match status" value="1"/>
</dbReference>
<sequence length="151" mass="17081">MLDVVAFLIENFADLHACPLPEDLGMMLEDEGFAEEDIGKTLMFMHLLGEMPESASPINPHTLMRVYTPDELDALTPEIRGFLHHLSHEKAIDLAQREYIIHALMHLPHDEITLDVAKTLVVLVLWAYNCEISVLIGDDLMGIFYGDNVMH</sequence>
<name>A0A286EDT1_9NEIS</name>
<comment type="similarity">
    <text evidence="1">Belongs to the Smg family.</text>
</comment>
<dbReference type="Pfam" id="PF04361">
    <property type="entry name" value="DUF494"/>
    <property type="match status" value="1"/>
</dbReference>
<keyword evidence="3" id="KW-1185">Reference proteome</keyword>
<evidence type="ECO:0000313" key="3">
    <source>
        <dbReference type="Proteomes" id="UP000219669"/>
    </source>
</evidence>
<gene>
    <name evidence="1" type="primary">smg</name>
    <name evidence="2" type="ORF">SAMN02746062_01509</name>
</gene>
<dbReference type="Proteomes" id="UP000219669">
    <property type="component" value="Unassembled WGS sequence"/>
</dbReference>
<dbReference type="PANTHER" id="PTHR38692:SF1">
    <property type="entry name" value="PROTEIN SMG"/>
    <property type="match status" value="1"/>
</dbReference>
<protein>
    <recommendedName>
        <fullName evidence="1">Protein Smg homolog</fullName>
    </recommendedName>
</protein>
<evidence type="ECO:0000256" key="1">
    <source>
        <dbReference type="HAMAP-Rule" id="MF_00598"/>
    </source>
</evidence>
<accession>A0A286EDT1</accession>
<organism evidence="2 3">
    <name type="scientific">Alysiella filiformis DSM 16848</name>
    <dbReference type="NCBI Taxonomy" id="1120981"/>
    <lineage>
        <taxon>Bacteria</taxon>
        <taxon>Pseudomonadati</taxon>
        <taxon>Pseudomonadota</taxon>
        <taxon>Betaproteobacteria</taxon>
        <taxon>Neisseriales</taxon>
        <taxon>Neisseriaceae</taxon>
        <taxon>Alysiella</taxon>
    </lineage>
</organism>
<dbReference type="OrthoDB" id="5297467at2"/>
<proteinExistence type="inferred from homology"/>
<dbReference type="AlphaFoldDB" id="A0A286EDT1"/>
<dbReference type="HAMAP" id="MF_00598">
    <property type="entry name" value="Smg"/>
    <property type="match status" value="1"/>
</dbReference>
<dbReference type="EMBL" id="OCNF01000012">
    <property type="protein sequence ID" value="SOD69060.1"/>
    <property type="molecule type" value="Genomic_DNA"/>
</dbReference>
<reference evidence="2 3" key="1">
    <citation type="submission" date="2017-09" db="EMBL/GenBank/DDBJ databases">
        <authorList>
            <person name="Ehlers B."/>
            <person name="Leendertz F.H."/>
        </authorList>
    </citation>
    <scope>NUCLEOTIDE SEQUENCE [LARGE SCALE GENOMIC DNA]</scope>
    <source>
        <strain evidence="2 3">DSM 16848</strain>
    </source>
</reference>